<dbReference type="RefSeq" id="XP_067520116.1">
    <property type="nucleotide sequence ID" value="XM_067664015.1"/>
</dbReference>
<dbReference type="OrthoDB" id="2283182at2759"/>
<name>I1C8E0_RHIO9</name>
<dbReference type="GeneID" id="93616396"/>
<dbReference type="AlphaFoldDB" id="I1C8E0"/>
<evidence type="ECO:0000313" key="2">
    <source>
        <dbReference type="Proteomes" id="UP000009138"/>
    </source>
</evidence>
<accession>I1C8E0</accession>
<gene>
    <name evidence="1" type="ORF">RO3G_09430</name>
</gene>
<proteinExistence type="predicted"/>
<keyword evidence="2" id="KW-1185">Reference proteome</keyword>
<reference evidence="1 2" key="1">
    <citation type="journal article" date="2009" name="PLoS Genet.">
        <title>Genomic analysis of the basal lineage fungus Rhizopus oryzae reveals a whole-genome duplication.</title>
        <authorList>
            <person name="Ma L.-J."/>
            <person name="Ibrahim A.S."/>
            <person name="Skory C."/>
            <person name="Grabherr M.G."/>
            <person name="Burger G."/>
            <person name="Butler M."/>
            <person name="Elias M."/>
            <person name="Idnurm A."/>
            <person name="Lang B.F."/>
            <person name="Sone T."/>
            <person name="Abe A."/>
            <person name="Calvo S.E."/>
            <person name="Corrochano L.M."/>
            <person name="Engels R."/>
            <person name="Fu J."/>
            <person name="Hansberg W."/>
            <person name="Kim J.-M."/>
            <person name="Kodira C.D."/>
            <person name="Koehrsen M.J."/>
            <person name="Liu B."/>
            <person name="Miranda-Saavedra D."/>
            <person name="O'Leary S."/>
            <person name="Ortiz-Castellanos L."/>
            <person name="Poulter R."/>
            <person name="Rodriguez-Romero J."/>
            <person name="Ruiz-Herrera J."/>
            <person name="Shen Y.-Q."/>
            <person name="Zeng Q."/>
            <person name="Galagan J."/>
            <person name="Birren B.W."/>
            <person name="Cuomo C.A."/>
            <person name="Wickes B.L."/>
        </authorList>
    </citation>
    <scope>NUCLEOTIDE SEQUENCE [LARGE SCALE GENOMIC DNA]</scope>
    <source>
        <strain evidence="2">RA 99-880 / ATCC MYA-4621 / FGSC 9543 / NRRL 43880</strain>
    </source>
</reference>
<dbReference type="EMBL" id="CH476738">
    <property type="protein sequence ID" value="EIE84720.1"/>
    <property type="molecule type" value="Genomic_DNA"/>
</dbReference>
<protein>
    <submittedName>
        <fullName evidence="1">Uncharacterized protein</fullName>
    </submittedName>
</protein>
<dbReference type="InParanoid" id="I1C8E0"/>
<dbReference type="Proteomes" id="UP000009138">
    <property type="component" value="Unassembled WGS sequence"/>
</dbReference>
<organism evidence="1 2">
    <name type="scientific">Rhizopus delemar (strain RA 99-880 / ATCC MYA-4621 / FGSC 9543 / NRRL 43880)</name>
    <name type="common">Mucormycosis agent</name>
    <name type="synonym">Rhizopus arrhizus var. delemar</name>
    <dbReference type="NCBI Taxonomy" id="246409"/>
    <lineage>
        <taxon>Eukaryota</taxon>
        <taxon>Fungi</taxon>
        <taxon>Fungi incertae sedis</taxon>
        <taxon>Mucoromycota</taxon>
        <taxon>Mucoromycotina</taxon>
        <taxon>Mucoromycetes</taxon>
        <taxon>Mucorales</taxon>
        <taxon>Mucorineae</taxon>
        <taxon>Rhizopodaceae</taxon>
        <taxon>Rhizopus</taxon>
    </lineage>
</organism>
<dbReference type="VEuPathDB" id="FungiDB:RO3G_09430"/>
<evidence type="ECO:0000313" key="1">
    <source>
        <dbReference type="EMBL" id="EIE84720.1"/>
    </source>
</evidence>
<sequence length="79" mass="8386">MCSDSLNQNLSSPLDPLIALGLFLNNRCHSTLDNPKYANLLTTEASSDTAALDNNEENDDFLGIETSEASASDTVAVPV</sequence>